<protein>
    <submittedName>
        <fullName evidence="1">Uncharacterized protein</fullName>
    </submittedName>
</protein>
<name>X0U7B8_9ZZZZ</name>
<accession>X0U7B8</accession>
<organism evidence="1">
    <name type="scientific">marine sediment metagenome</name>
    <dbReference type="NCBI Taxonomy" id="412755"/>
    <lineage>
        <taxon>unclassified sequences</taxon>
        <taxon>metagenomes</taxon>
        <taxon>ecological metagenomes</taxon>
    </lineage>
</organism>
<dbReference type="AlphaFoldDB" id="X0U7B8"/>
<gene>
    <name evidence="1" type="ORF">S01H1_30106</name>
</gene>
<sequence length="78" mass="9134">MKTTTSTRIMLIEDIYNFDKECINLGIYKHSMIPFYQGLKSRSKANLLVVRNHYFKILNQNQIEPINDSPKLVMSRLG</sequence>
<evidence type="ECO:0000313" key="1">
    <source>
        <dbReference type="EMBL" id="GAF95226.1"/>
    </source>
</evidence>
<reference evidence="1" key="1">
    <citation type="journal article" date="2014" name="Front. Microbiol.">
        <title>High frequency of phylogenetically diverse reductive dehalogenase-homologous genes in deep subseafloor sedimentary metagenomes.</title>
        <authorList>
            <person name="Kawai M."/>
            <person name="Futagami T."/>
            <person name="Toyoda A."/>
            <person name="Takaki Y."/>
            <person name="Nishi S."/>
            <person name="Hori S."/>
            <person name="Arai W."/>
            <person name="Tsubouchi T."/>
            <person name="Morono Y."/>
            <person name="Uchiyama I."/>
            <person name="Ito T."/>
            <person name="Fujiyama A."/>
            <person name="Inagaki F."/>
            <person name="Takami H."/>
        </authorList>
    </citation>
    <scope>NUCLEOTIDE SEQUENCE</scope>
    <source>
        <strain evidence="1">Expedition CK06-06</strain>
    </source>
</reference>
<comment type="caution">
    <text evidence="1">The sequence shown here is derived from an EMBL/GenBank/DDBJ whole genome shotgun (WGS) entry which is preliminary data.</text>
</comment>
<proteinExistence type="predicted"/>
<dbReference type="EMBL" id="BARS01018503">
    <property type="protein sequence ID" value="GAF95226.1"/>
    <property type="molecule type" value="Genomic_DNA"/>
</dbReference>